<dbReference type="RefSeq" id="WP_270158170.1">
    <property type="nucleotide sequence ID" value="NZ_JAPNNL010000146.1"/>
</dbReference>
<keyword evidence="2" id="KW-1185">Reference proteome</keyword>
<protein>
    <recommendedName>
        <fullName evidence="3">Transposase</fullName>
    </recommendedName>
</protein>
<name>A0ABT4SJ78_9ACTN</name>
<accession>A0ABT4SJ78</accession>
<reference evidence="1" key="1">
    <citation type="submission" date="2022-11" db="EMBL/GenBank/DDBJ databases">
        <title>Nonomuraea corallina sp. nov., a new species of the genus Nonomuraea isolated from sea side sediment in Thai sea.</title>
        <authorList>
            <person name="Ngamcharungchit C."/>
            <person name="Matsumoto A."/>
            <person name="Suriyachadkun C."/>
            <person name="Panbangred W."/>
            <person name="Inahashi Y."/>
            <person name="Intra B."/>
        </authorList>
    </citation>
    <scope>NUCLEOTIDE SEQUENCE</scope>
    <source>
        <strain evidence="1">MCN248</strain>
    </source>
</reference>
<gene>
    <name evidence="1" type="ORF">OUY22_28010</name>
</gene>
<comment type="caution">
    <text evidence="1">The sequence shown here is derived from an EMBL/GenBank/DDBJ whole genome shotgun (WGS) entry which is preliminary data.</text>
</comment>
<dbReference type="Proteomes" id="UP001144036">
    <property type="component" value="Unassembled WGS sequence"/>
</dbReference>
<sequence length="62" mass="6615">MSKKVRLTQAEAMGCPRNASAVEDGSIVKLAALGLYLHALGEELKVIADFWTPGNASPDRIC</sequence>
<organism evidence="1 2">
    <name type="scientific">Nonomuraea corallina</name>
    <dbReference type="NCBI Taxonomy" id="2989783"/>
    <lineage>
        <taxon>Bacteria</taxon>
        <taxon>Bacillati</taxon>
        <taxon>Actinomycetota</taxon>
        <taxon>Actinomycetes</taxon>
        <taxon>Streptosporangiales</taxon>
        <taxon>Streptosporangiaceae</taxon>
        <taxon>Nonomuraea</taxon>
    </lineage>
</organism>
<evidence type="ECO:0000313" key="1">
    <source>
        <dbReference type="EMBL" id="MDA0637266.1"/>
    </source>
</evidence>
<evidence type="ECO:0000313" key="2">
    <source>
        <dbReference type="Proteomes" id="UP001144036"/>
    </source>
</evidence>
<evidence type="ECO:0008006" key="3">
    <source>
        <dbReference type="Google" id="ProtNLM"/>
    </source>
</evidence>
<dbReference type="EMBL" id="JAPNNL010000146">
    <property type="protein sequence ID" value="MDA0637266.1"/>
    <property type="molecule type" value="Genomic_DNA"/>
</dbReference>
<proteinExistence type="predicted"/>